<proteinExistence type="predicted"/>
<sequence length="256" mass="29717">MERIPASRQNSDEIDRFLDGAADFLDMLWGFLDESSESSQENLGDFSNDDKDQDDENLSPREIEENKIFWDSQEKLLQTDSRSPPKMLAKRALNSSSECRVQLFPVQIQMEKFTRNPIRGTYKFRNCGEIEGEVRVVIELNFRAEFEMARASEEYNRLISKMPELFVGNAEKLRALIKILCAGAKKCMEDKKMHLAPWRKQKYMQAKWLGTYERTVPVPLPEERADRLPKAKISMLTFDLRNNNLSELHSTAVEVV</sequence>
<reference evidence="2 3" key="1">
    <citation type="journal article" date="2021" name="Commun. Biol.">
        <title>The genome of Shorea leprosula (Dipterocarpaceae) highlights the ecological relevance of drought in aseasonal tropical rainforests.</title>
        <authorList>
            <person name="Ng K.K.S."/>
            <person name="Kobayashi M.J."/>
            <person name="Fawcett J.A."/>
            <person name="Hatakeyama M."/>
            <person name="Paape T."/>
            <person name="Ng C.H."/>
            <person name="Ang C.C."/>
            <person name="Tnah L.H."/>
            <person name="Lee C.T."/>
            <person name="Nishiyama T."/>
            <person name="Sese J."/>
            <person name="O'Brien M.J."/>
            <person name="Copetti D."/>
            <person name="Mohd Noor M.I."/>
            <person name="Ong R.C."/>
            <person name="Putra M."/>
            <person name="Sireger I.Z."/>
            <person name="Indrioko S."/>
            <person name="Kosugi Y."/>
            <person name="Izuno A."/>
            <person name="Isagi Y."/>
            <person name="Lee S.L."/>
            <person name="Shimizu K.K."/>
        </authorList>
    </citation>
    <scope>NUCLEOTIDE SEQUENCE [LARGE SCALE GENOMIC DNA]</scope>
    <source>
        <strain evidence="2">214</strain>
    </source>
</reference>
<protein>
    <submittedName>
        <fullName evidence="2">Uncharacterized protein</fullName>
    </submittedName>
</protein>
<dbReference type="NCBIfam" id="TIGR01615">
    <property type="entry name" value="A_thal_3542"/>
    <property type="match status" value="1"/>
</dbReference>
<evidence type="ECO:0000313" key="2">
    <source>
        <dbReference type="EMBL" id="GKU93172.1"/>
    </source>
</evidence>
<dbReference type="PANTHER" id="PTHR31579">
    <property type="entry name" value="OS03G0796600 PROTEIN"/>
    <property type="match status" value="1"/>
</dbReference>
<evidence type="ECO:0000256" key="1">
    <source>
        <dbReference type="SAM" id="MobiDB-lite"/>
    </source>
</evidence>
<dbReference type="PANTHER" id="PTHR31579:SF58">
    <property type="entry name" value="PLANT-SPECIFIC DOMAIN TIGR01615 FAMILY PROTEIN"/>
    <property type="match status" value="1"/>
</dbReference>
<keyword evidence="3" id="KW-1185">Reference proteome</keyword>
<dbReference type="EMBL" id="BPVZ01000006">
    <property type="protein sequence ID" value="GKU93172.1"/>
    <property type="molecule type" value="Genomic_DNA"/>
</dbReference>
<dbReference type="Proteomes" id="UP001054252">
    <property type="component" value="Unassembled WGS sequence"/>
</dbReference>
<name>A0AAV5HWC4_9ROSI</name>
<evidence type="ECO:0000313" key="3">
    <source>
        <dbReference type="Proteomes" id="UP001054252"/>
    </source>
</evidence>
<dbReference type="AlphaFoldDB" id="A0AAV5HWC4"/>
<comment type="caution">
    <text evidence="2">The sequence shown here is derived from an EMBL/GenBank/DDBJ whole genome shotgun (WGS) entry which is preliminary data.</text>
</comment>
<dbReference type="InterPro" id="IPR006502">
    <property type="entry name" value="PDDEXK-like"/>
</dbReference>
<accession>A0AAV5HWC4</accession>
<organism evidence="2 3">
    <name type="scientific">Rubroshorea leprosula</name>
    <dbReference type="NCBI Taxonomy" id="152421"/>
    <lineage>
        <taxon>Eukaryota</taxon>
        <taxon>Viridiplantae</taxon>
        <taxon>Streptophyta</taxon>
        <taxon>Embryophyta</taxon>
        <taxon>Tracheophyta</taxon>
        <taxon>Spermatophyta</taxon>
        <taxon>Magnoliopsida</taxon>
        <taxon>eudicotyledons</taxon>
        <taxon>Gunneridae</taxon>
        <taxon>Pentapetalae</taxon>
        <taxon>rosids</taxon>
        <taxon>malvids</taxon>
        <taxon>Malvales</taxon>
        <taxon>Dipterocarpaceae</taxon>
        <taxon>Rubroshorea</taxon>
    </lineage>
</organism>
<dbReference type="Pfam" id="PF04720">
    <property type="entry name" value="PDDEXK_6"/>
    <property type="match status" value="1"/>
</dbReference>
<feature type="region of interest" description="Disordered" evidence="1">
    <location>
        <begin position="36"/>
        <end position="64"/>
    </location>
</feature>
<gene>
    <name evidence="2" type="ORF">SLEP1_g6790</name>
</gene>